<comment type="caution">
    <text evidence="1">The sequence shown here is derived from an EMBL/GenBank/DDBJ whole genome shotgun (WGS) entry which is preliminary data.</text>
</comment>
<evidence type="ECO:0008006" key="2">
    <source>
        <dbReference type="Google" id="ProtNLM"/>
    </source>
</evidence>
<accession>A0A0F8Y4H4</accession>
<reference evidence="1" key="1">
    <citation type="journal article" date="2015" name="Nature">
        <title>Complex archaea that bridge the gap between prokaryotes and eukaryotes.</title>
        <authorList>
            <person name="Spang A."/>
            <person name="Saw J.H."/>
            <person name="Jorgensen S.L."/>
            <person name="Zaremba-Niedzwiedzka K."/>
            <person name="Martijn J."/>
            <person name="Lind A.E."/>
            <person name="van Eijk R."/>
            <person name="Schleper C."/>
            <person name="Guy L."/>
            <person name="Ettema T.J."/>
        </authorList>
    </citation>
    <scope>NUCLEOTIDE SEQUENCE</scope>
</reference>
<name>A0A0F8Y4H4_9ZZZZ</name>
<evidence type="ECO:0000313" key="1">
    <source>
        <dbReference type="EMBL" id="KKK76317.1"/>
    </source>
</evidence>
<gene>
    <name evidence="1" type="ORF">LCGC14_2864870</name>
</gene>
<dbReference type="EMBL" id="LAZR01055459">
    <property type="protein sequence ID" value="KKK76317.1"/>
    <property type="molecule type" value="Genomic_DNA"/>
</dbReference>
<organism evidence="1">
    <name type="scientific">marine sediment metagenome</name>
    <dbReference type="NCBI Taxonomy" id="412755"/>
    <lineage>
        <taxon>unclassified sequences</taxon>
        <taxon>metagenomes</taxon>
        <taxon>ecological metagenomes</taxon>
    </lineage>
</organism>
<protein>
    <recommendedName>
        <fullName evidence="2">DUF2493 domain-containing protein</fullName>
    </recommendedName>
</protein>
<proteinExistence type="predicted"/>
<dbReference type="AlphaFoldDB" id="A0A0F8Y4H4"/>
<sequence>MILGFTGTRDGMSRKQFGAITALLRETMPSEVHHGGCKGADSGFHVLARRLGIRIILHPSVITKHQVVFTADEVRPAEPYLVRNHNIVDEVEGLIACPAEKQEVLRSGTWATIRYARNKGVPVNVIFP</sequence>